<proteinExistence type="predicted"/>
<accession>A0A7W7RJY5</accession>
<comment type="caution">
    <text evidence="1">The sequence shown here is derived from an EMBL/GenBank/DDBJ whole genome shotgun (WGS) entry which is preliminary data.</text>
</comment>
<keyword evidence="2" id="KW-1185">Reference proteome</keyword>
<dbReference type="RefSeq" id="WP_184580568.1">
    <property type="nucleotide sequence ID" value="NZ_JACHJT010000001.1"/>
</dbReference>
<dbReference type="Proteomes" id="UP000523007">
    <property type="component" value="Unassembled WGS sequence"/>
</dbReference>
<reference evidence="1 2" key="1">
    <citation type="submission" date="2020-08" db="EMBL/GenBank/DDBJ databases">
        <title>Sequencing the genomes of 1000 actinobacteria strains.</title>
        <authorList>
            <person name="Klenk H.-P."/>
        </authorList>
    </citation>
    <scope>NUCLEOTIDE SEQUENCE [LARGE SCALE GENOMIC DNA]</scope>
    <source>
        <strain evidence="1 2">DSM 102030</strain>
    </source>
</reference>
<protein>
    <recommendedName>
        <fullName evidence="3">XRE family transcriptional regulator</fullName>
    </recommendedName>
</protein>
<dbReference type="AlphaFoldDB" id="A0A7W7RJY5"/>
<sequence>MRPHAIKDLKGYDNRPNPLAAATPEQFVARMRDFWAWSGEWSYRELEQFSGGRVSRSNFHATLTGSDLPKYMVLCAFISACGGDEDELQRWVTAWRQLRMSPGGEAAPTLRLVHSTEAESAEQEEAE</sequence>
<organism evidence="1 2">
    <name type="scientific">Lipingzhangella halophila</name>
    <dbReference type="NCBI Taxonomy" id="1783352"/>
    <lineage>
        <taxon>Bacteria</taxon>
        <taxon>Bacillati</taxon>
        <taxon>Actinomycetota</taxon>
        <taxon>Actinomycetes</taxon>
        <taxon>Streptosporangiales</taxon>
        <taxon>Nocardiopsidaceae</taxon>
        <taxon>Lipingzhangella</taxon>
    </lineage>
</organism>
<evidence type="ECO:0008006" key="3">
    <source>
        <dbReference type="Google" id="ProtNLM"/>
    </source>
</evidence>
<evidence type="ECO:0000313" key="2">
    <source>
        <dbReference type="Proteomes" id="UP000523007"/>
    </source>
</evidence>
<name>A0A7W7RJY5_9ACTN</name>
<gene>
    <name evidence="1" type="ORF">F4561_003696</name>
</gene>
<dbReference type="EMBL" id="JACHJT010000001">
    <property type="protein sequence ID" value="MBB4932876.1"/>
    <property type="molecule type" value="Genomic_DNA"/>
</dbReference>
<evidence type="ECO:0000313" key="1">
    <source>
        <dbReference type="EMBL" id="MBB4932876.1"/>
    </source>
</evidence>